<feature type="coiled-coil region" evidence="1">
    <location>
        <begin position="629"/>
        <end position="656"/>
    </location>
</feature>
<gene>
    <name evidence="2" type="ORF">SAMN02745248_02136</name>
</gene>
<keyword evidence="1" id="KW-0175">Coiled coil</keyword>
<dbReference type="Proteomes" id="UP000183952">
    <property type="component" value="Unassembled WGS sequence"/>
</dbReference>
<dbReference type="Gene3D" id="1.20.1270.90">
    <property type="entry name" value="AF1782-like"/>
    <property type="match status" value="2"/>
</dbReference>
<keyword evidence="3" id="KW-1185">Reference proteome</keyword>
<evidence type="ECO:0000313" key="3">
    <source>
        <dbReference type="Proteomes" id="UP000183952"/>
    </source>
</evidence>
<evidence type="ECO:0000256" key="1">
    <source>
        <dbReference type="SAM" id="Coils"/>
    </source>
</evidence>
<protein>
    <submittedName>
        <fullName evidence="2">Uncharacterized protein</fullName>
    </submittedName>
</protein>
<organism evidence="2 3">
    <name type="scientific">Hathewaya proteolytica DSM 3090</name>
    <dbReference type="NCBI Taxonomy" id="1121331"/>
    <lineage>
        <taxon>Bacteria</taxon>
        <taxon>Bacillati</taxon>
        <taxon>Bacillota</taxon>
        <taxon>Clostridia</taxon>
        <taxon>Eubacteriales</taxon>
        <taxon>Clostridiaceae</taxon>
        <taxon>Hathewaya</taxon>
    </lineage>
</organism>
<feature type="coiled-coil region" evidence="1">
    <location>
        <begin position="1164"/>
        <end position="1195"/>
    </location>
</feature>
<evidence type="ECO:0000313" key="2">
    <source>
        <dbReference type="EMBL" id="SHK24596.1"/>
    </source>
</evidence>
<name>A0A1M6QWN7_9CLOT</name>
<reference evidence="2 3" key="1">
    <citation type="submission" date="2016-11" db="EMBL/GenBank/DDBJ databases">
        <authorList>
            <person name="Jaros S."/>
            <person name="Januszkiewicz K."/>
            <person name="Wedrychowicz H."/>
        </authorList>
    </citation>
    <scope>NUCLEOTIDE SEQUENCE [LARGE SCALE GENOMIC DNA]</scope>
    <source>
        <strain evidence="2 3">DSM 3090</strain>
    </source>
</reference>
<accession>A0A1M6QWN7</accession>
<proteinExistence type="predicted"/>
<dbReference type="RefSeq" id="WP_072904072.1">
    <property type="nucleotide sequence ID" value="NZ_FRAD01000019.1"/>
</dbReference>
<sequence length="1351" mass="150372">MANNKKKVMSTVMAITTAMGTLMEGTMAITAVNVDKNQLWSQAYTYTMKAKKSGLQEDINVARKAINALSEGLSSDKKLREQLTGTLSAMLDPVQQSLFVKLYEVIYEQDMVTKKKILPQEKINEARKLIKGFASCKENQDYIPSWSVVIDEFQQGIINAVIENIKNVKEKYELEDIDKTTECINELLKVTDNDLIKLKAQELNIEFLSTLVKGGKIIDFRKSYSNILLKKDKDLSTNDKKTVEAAIEYIDILPEDIKAILKDEVTKLKEQKKLIDNMASETLPYYPPVIDNISDVDRFKKDYAEIFSMDLDESIIRNKTYIDEALHKFNSLSKSDKAALKKEEEKLNSLVNFINQFIEKSVFTFKTSHRELLNKTVDTVNISDKKEIADALKEFEGFHGDMKAKLIKEAEILTKLNAKLNGDLLCELNVSVKGKFVTISGIATEYDDNGMILIVKDTQGNICYFDQISMNSQGKFSVSFDFTNNMFGVKNITGSYRVCMKIQGSDLTSKELNFSIENIIKLEVEEFQTRNKDVVIDMNDKNVKIGDDVRIKEVIDEINTLSPEAQLALKEKKVELEKLLVIIAGKNVEKEVADFKAAHNAQLILTESVVSVSNREAVQKAVDDYELLSKEAKALLVEEKANLDKLMKKINDLRIDVDAADFAKSYKDILQKTIDTVQSGDKEITLAAIAKYDDLQQGSKDIVDSNAELTTHGHIKEHLQKLMDKVSALIFKANHVDILGVSVSGVTLEHEAAIKSAEDEYATLNEVSKSYLADEAKALEVLRAEIERLKSFDKLTKTITSAKGIKKVEEPDSNIVEGSKIVGSWAIFQECIASAEKVQASDTIENINKAISALETAKKSYEDSNVKLIDAVGVVDGRVNSKIGETLEVKIPLQNGESLVSINDVVWDLNNGKWVKVANKKTTTDSLLVECILKTADKANINVSIKNSEGNVIKIVKVYLTITEKTADDKVNEFKNAHKAAFELTSENVSINDEAIIKTAISEYDKLTDDSLKSAIRTDVEKLIALLSVISDKKVEKFRSDFSSVLGLTVDNVILENRTDIISALSAYAELDESAKNKLVEEKGKLEALKVATDGAAVKKDADDFKTKYDSVLKLTVDTVKLQDKTSIENALRDFNALQDGAKKLFENDMVAMLQGLLDKIASLGQEETEFDIAKQELKTLVEQCRKLHDEAEEGDYAELHLKGSKTIFDNAIKEANIIFSDPNSKIANMKKAIDDLQIAKSKFEGSTVKSVTLCTGNKITIISSQVGKDVEINILEGAILEGESIYNTYPIYEDRGDYVQIGKVCVENGKIIVSLTEKTTTEMGGYVDIPIYNAEGISVKSATIVVVVID</sequence>
<dbReference type="EMBL" id="FRAD01000019">
    <property type="protein sequence ID" value="SHK24596.1"/>
    <property type="molecule type" value="Genomic_DNA"/>
</dbReference>